<dbReference type="PROSITE" id="PS50883">
    <property type="entry name" value="EAL"/>
    <property type="match status" value="1"/>
</dbReference>
<keyword evidence="3" id="KW-1185">Reference proteome</keyword>
<dbReference type="SUPFAM" id="SSF141868">
    <property type="entry name" value="EAL domain-like"/>
    <property type="match status" value="1"/>
</dbReference>
<dbReference type="PANTHER" id="PTHR44757">
    <property type="entry name" value="DIGUANYLATE CYCLASE DGCP"/>
    <property type="match status" value="1"/>
</dbReference>
<accession>A0ABX1FXN1</accession>
<dbReference type="InterPro" id="IPR001633">
    <property type="entry name" value="EAL_dom"/>
</dbReference>
<dbReference type="InterPro" id="IPR052155">
    <property type="entry name" value="Biofilm_reg_signaling"/>
</dbReference>
<feature type="non-terminal residue" evidence="2">
    <location>
        <position position="1"/>
    </location>
</feature>
<evidence type="ECO:0000313" key="3">
    <source>
        <dbReference type="Proteomes" id="UP001515943"/>
    </source>
</evidence>
<dbReference type="Gene3D" id="3.20.20.450">
    <property type="entry name" value="EAL domain"/>
    <property type="match status" value="1"/>
</dbReference>
<feature type="domain" description="EAL" evidence="1">
    <location>
        <begin position="1"/>
        <end position="187"/>
    </location>
</feature>
<organism evidence="2 3">
    <name type="scientific">Lentzea indica</name>
    <dbReference type="NCBI Taxonomy" id="2604800"/>
    <lineage>
        <taxon>Bacteria</taxon>
        <taxon>Bacillati</taxon>
        <taxon>Actinomycetota</taxon>
        <taxon>Actinomycetes</taxon>
        <taxon>Pseudonocardiales</taxon>
        <taxon>Pseudonocardiaceae</taxon>
        <taxon>Lentzea</taxon>
    </lineage>
</organism>
<sequence length="187" mass="19765">DPGLILRLGELAAARRGGQSAWWRQRDQFDLPLVVRLTAHQSSDADLVSRVVGVLEETGLTVDELAVSMPADVLPVTDAADNLAVLAGMGVHVGLDDFGLGPLDPAIVSDLPVKSVRVARSLVERRSPYVTALMPLVRGAGLAVAVDGIAGAEQAHWWRAAGADFATGAHFGAAETPGDFLKRWESR</sequence>
<dbReference type="RefSeq" id="WP_167980189.1">
    <property type="nucleotide sequence ID" value="NZ_VSRL01000382.1"/>
</dbReference>
<dbReference type="EMBL" id="VSRL01000382">
    <property type="protein sequence ID" value="NKE63604.1"/>
    <property type="molecule type" value="Genomic_DNA"/>
</dbReference>
<gene>
    <name evidence="2" type="ORF">FXN61_45560</name>
</gene>
<dbReference type="Proteomes" id="UP001515943">
    <property type="component" value="Unassembled WGS sequence"/>
</dbReference>
<evidence type="ECO:0000259" key="1">
    <source>
        <dbReference type="PROSITE" id="PS50883"/>
    </source>
</evidence>
<reference evidence="2 3" key="1">
    <citation type="submission" date="2019-08" db="EMBL/GenBank/DDBJ databases">
        <title>Lentzea from Indian Himalayas.</title>
        <authorList>
            <person name="Mandal S."/>
            <person name="Mallick Gupta A."/>
            <person name="Maiti P.K."/>
            <person name="Sarkar J."/>
            <person name="Mandal S."/>
        </authorList>
    </citation>
    <scope>NUCLEOTIDE SEQUENCE [LARGE SCALE GENOMIC DNA]</scope>
    <source>
        <strain evidence="2 3">PSKA42</strain>
    </source>
</reference>
<dbReference type="PANTHER" id="PTHR44757:SF2">
    <property type="entry name" value="BIOFILM ARCHITECTURE MAINTENANCE PROTEIN MBAA"/>
    <property type="match status" value="1"/>
</dbReference>
<proteinExistence type="predicted"/>
<protein>
    <submittedName>
        <fullName evidence="2">EAL domain-containing protein</fullName>
    </submittedName>
</protein>
<evidence type="ECO:0000313" key="2">
    <source>
        <dbReference type="EMBL" id="NKE63604.1"/>
    </source>
</evidence>
<name>A0ABX1FXN1_9PSEU</name>
<dbReference type="InterPro" id="IPR035919">
    <property type="entry name" value="EAL_sf"/>
</dbReference>
<dbReference type="Pfam" id="PF00563">
    <property type="entry name" value="EAL"/>
    <property type="match status" value="1"/>
</dbReference>
<comment type="caution">
    <text evidence="2">The sequence shown here is derived from an EMBL/GenBank/DDBJ whole genome shotgun (WGS) entry which is preliminary data.</text>
</comment>